<evidence type="ECO:0000313" key="4">
    <source>
        <dbReference type="Proteomes" id="UP000288943"/>
    </source>
</evidence>
<dbReference type="RefSeq" id="WP_042231515.1">
    <property type="nucleotide sequence ID" value="NZ_CP026520.1"/>
</dbReference>
<name>A0A410WPV6_9BACL</name>
<dbReference type="GO" id="GO:0016747">
    <property type="term" value="F:acyltransferase activity, transferring groups other than amino-acyl groups"/>
    <property type="evidence" value="ECO:0007669"/>
    <property type="project" value="InterPro"/>
</dbReference>
<dbReference type="EMBL" id="CP026520">
    <property type="protein sequence ID" value="QAV16362.1"/>
    <property type="molecule type" value="Genomic_DNA"/>
</dbReference>
<dbReference type="OrthoDB" id="9127144at2"/>
<accession>A0A410WPV6</accession>
<dbReference type="AlphaFoldDB" id="A0A410WPV6"/>
<keyword evidence="3" id="KW-0808">Transferase</keyword>
<dbReference type="GeneID" id="95373407"/>
<proteinExistence type="predicted"/>
<reference evidence="3 4" key="1">
    <citation type="submission" date="2018-01" db="EMBL/GenBank/DDBJ databases">
        <title>The whole genome sequencing and assembly of Paenibacillus chitinolyticus KCCM 41400 strain.</title>
        <authorList>
            <person name="Kim J.-Y."/>
            <person name="Park M.-K."/>
            <person name="Lee Y.-J."/>
            <person name="Yi H."/>
            <person name="Bahn Y.-S."/>
            <person name="Kim J.F."/>
            <person name="Lee D.-W."/>
        </authorList>
    </citation>
    <scope>NUCLEOTIDE SEQUENCE [LARGE SCALE GENOMIC DNA]</scope>
    <source>
        <strain evidence="3 4">KCCM 41400</strain>
    </source>
</reference>
<dbReference type="Proteomes" id="UP001527202">
    <property type="component" value="Unassembled WGS sequence"/>
</dbReference>
<organism evidence="3 4">
    <name type="scientific">Paenibacillus chitinolyticus</name>
    <dbReference type="NCBI Taxonomy" id="79263"/>
    <lineage>
        <taxon>Bacteria</taxon>
        <taxon>Bacillati</taxon>
        <taxon>Bacillota</taxon>
        <taxon>Bacilli</taxon>
        <taxon>Bacillales</taxon>
        <taxon>Paenibacillaceae</taxon>
        <taxon>Paenibacillus</taxon>
    </lineage>
</organism>
<dbReference type="Gene3D" id="3.40.630.30">
    <property type="match status" value="1"/>
</dbReference>
<dbReference type="Pfam" id="PF13508">
    <property type="entry name" value="Acetyltransf_7"/>
    <property type="match status" value="1"/>
</dbReference>
<dbReference type="Proteomes" id="UP000288943">
    <property type="component" value="Chromosome"/>
</dbReference>
<evidence type="ECO:0000313" key="3">
    <source>
        <dbReference type="EMBL" id="QAV16362.1"/>
    </source>
</evidence>
<dbReference type="PROSITE" id="PS51186">
    <property type="entry name" value="GNAT"/>
    <property type="match status" value="1"/>
</dbReference>
<dbReference type="SUPFAM" id="SSF55729">
    <property type="entry name" value="Acyl-CoA N-acyltransferases (Nat)"/>
    <property type="match status" value="1"/>
</dbReference>
<evidence type="ECO:0000259" key="1">
    <source>
        <dbReference type="PROSITE" id="PS51186"/>
    </source>
</evidence>
<protein>
    <submittedName>
        <fullName evidence="2 3">N-acetyltransferase</fullName>
    </submittedName>
</protein>
<feature type="domain" description="N-acetyltransferase" evidence="1">
    <location>
        <begin position="1"/>
        <end position="147"/>
    </location>
</feature>
<dbReference type="InterPro" id="IPR016181">
    <property type="entry name" value="Acyl_CoA_acyltransferase"/>
</dbReference>
<dbReference type="CDD" id="cd04301">
    <property type="entry name" value="NAT_SF"/>
    <property type="match status" value="1"/>
</dbReference>
<evidence type="ECO:0000313" key="2">
    <source>
        <dbReference type="EMBL" id="MCY9597273.1"/>
    </source>
</evidence>
<gene>
    <name evidence="2" type="ORF">M5X16_16045</name>
    <name evidence="3" type="ORF">PC41400_01070</name>
</gene>
<dbReference type="KEGG" id="pchi:PC41400_01070"/>
<dbReference type="EMBL" id="JAMDMJ010000018">
    <property type="protein sequence ID" value="MCY9597273.1"/>
    <property type="molecule type" value="Genomic_DNA"/>
</dbReference>
<reference evidence="2 5" key="2">
    <citation type="submission" date="2022-05" db="EMBL/GenBank/DDBJ databases">
        <title>Genome Sequencing of Bee-Associated Microbes.</title>
        <authorList>
            <person name="Dunlap C."/>
        </authorList>
    </citation>
    <scope>NUCLEOTIDE SEQUENCE [LARGE SCALE GENOMIC DNA]</scope>
    <source>
        <strain evidence="2 5">NRRL B-23120</strain>
    </source>
</reference>
<dbReference type="InterPro" id="IPR000182">
    <property type="entry name" value="GNAT_dom"/>
</dbReference>
<evidence type="ECO:0000313" key="5">
    <source>
        <dbReference type="Proteomes" id="UP001527202"/>
    </source>
</evidence>
<sequence length="168" mass="19308">MNKVQFDEVFELMEASFPDTEIRTCEGQRALLAHPAYRLNVSRNESGEILAFMGVWEFEAFRFVEHIAVNPEQRGGGIGKKLMAAYTSGSSTPVILEVEPANDTDSKRRIEFYERLGFHLNAFDYFQPPLREGQPELALQIMSYPEPMSEEEFQPYKKVLMAEVYKQA</sequence>
<keyword evidence="5" id="KW-1185">Reference proteome</keyword>